<feature type="transmembrane region" description="Helical" evidence="6">
    <location>
        <begin position="330"/>
        <end position="355"/>
    </location>
</feature>
<proteinExistence type="predicted"/>
<sequence>MSTIRRRRTLTASALFAATVALPLALPLSGATFSLLSQLTVAWLMLLSVGLLASRAGLLSFGQAMYAGLAAYAAAHAMNAIAAAGWPLPFALVPLYGGLFAAGVALVAGPISVRHGGLSFAMITLGLGVLVALAAPMLQGFFGGEGGISTDRTAGPVWLGLNLLSQRQVYGVSAAYVLLGAGLLRWLDGTRLDLLARAVRDNPLRVATGGAAPRRVRSYFVVVSAFLAGLSGALQALHFEQVSAGSLGLAPSSMALLFSLAAGSGTAWGALLGSGLMVGSEVLLASISQAWMLYVGLGFLLIVMWAPQGLAMVLGDLTQRLRARRDPDALWGLAALLLCGAVTLIGASSLIELLYAVRQQLLAHGTLRLWGVTVRAYSAEVWVGAAWLGVVGAGLGALVWRQLATRLHAGEGPT</sequence>
<keyword evidence="4 6" id="KW-1133">Transmembrane helix</keyword>
<dbReference type="PANTHER" id="PTHR30482">
    <property type="entry name" value="HIGH-AFFINITY BRANCHED-CHAIN AMINO ACID TRANSPORT SYSTEM PERMEASE"/>
    <property type="match status" value="1"/>
</dbReference>
<dbReference type="Proteomes" id="UP000183649">
    <property type="component" value="Unassembled WGS sequence"/>
</dbReference>
<reference evidence="8" key="1">
    <citation type="submission" date="2015-08" db="EMBL/GenBank/DDBJ databases">
        <authorList>
            <person name="Varghese N."/>
        </authorList>
    </citation>
    <scope>NUCLEOTIDE SEQUENCE [LARGE SCALE GENOMIC DNA]</scope>
    <source>
        <strain evidence="8">DSM 18181</strain>
    </source>
</reference>
<dbReference type="EMBL" id="CYHF01000005">
    <property type="protein sequence ID" value="CUA97466.1"/>
    <property type="molecule type" value="Genomic_DNA"/>
</dbReference>
<keyword evidence="3 6" id="KW-0812">Transmembrane</keyword>
<evidence type="ECO:0000256" key="5">
    <source>
        <dbReference type="ARBA" id="ARBA00023136"/>
    </source>
</evidence>
<feature type="transmembrane region" description="Helical" evidence="6">
    <location>
        <begin position="65"/>
        <end position="86"/>
    </location>
</feature>
<feature type="transmembrane region" description="Helical" evidence="6">
    <location>
        <begin position="120"/>
        <end position="142"/>
    </location>
</feature>
<dbReference type="InterPro" id="IPR001851">
    <property type="entry name" value="ABC_transp_permease"/>
</dbReference>
<feature type="transmembrane region" description="Helical" evidence="6">
    <location>
        <begin position="92"/>
        <end position="113"/>
    </location>
</feature>
<dbReference type="PANTHER" id="PTHR30482:SF17">
    <property type="entry name" value="ABC TRANSPORTER ATP-BINDING PROTEIN"/>
    <property type="match status" value="1"/>
</dbReference>
<keyword evidence="5 6" id="KW-0472">Membrane</keyword>
<comment type="subcellular location">
    <subcellularLocation>
        <location evidence="1">Cell membrane</location>
        <topology evidence="1">Multi-pass membrane protein</topology>
    </subcellularLocation>
</comment>
<evidence type="ECO:0000256" key="2">
    <source>
        <dbReference type="ARBA" id="ARBA00022475"/>
    </source>
</evidence>
<dbReference type="PROSITE" id="PS51318">
    <property type="entry name" value="TAT"/>
    <property type="match status" value="1"/>
</dbReference>
<accession>A0A0K6I305</accession>
<feature type="transmembrane region" description="Helical" evidence="6">
    <location>
        <begin position="257"/>
        <end position="279"/>
    </location>
</feature>
<evidence type="ECO:0000256" key="6">
    <source>
        <dbReference type="SAM" id="Phobius"/>
    </source>
</evidence>
<evidence type="ECO:0000313" key="7">
    <source>
        <dbReference type="EMBL" id="CUA97466.1"/>
    </source>
</evidence>
<dbReference type="GO" id="GO:0015658">
    <property type="term" value="F:branched-chain amino acid transmembrane transporter activity"/>
    <property type="evidence" value="ECO:0007669"/>
    <property type="project" value="InterPro"/>
</dbReference>
<dbReference type="InterPro" id="IPR006311">
    <property type="entry name" value="TAT_signal"/>
</dbReference>
<protein>
    <submittedName>
        <fullName evidence="7">Amino acid/amide ABC transporter membrane protein 2, HAAT family (TC 3.A.1.4.-)</fullName>
    </submittedName>
</protein>
<feature type="transmembrane region" description="Helical" evidence="6">
    <location>
        <begin position="291"/>
        <end position="310"/>
    </location>
</feature>
<evidence type="ECO:0000256" key="3">
    <source>
        <dbReference type="ARBA" id="ARBA00022692"/>
    </source>
</evidence>
<feature type="transmembrane region" description="Helical" evidence="6">
    <location>
        <begin position="376"/>
        <end position="400"/>
    </location>
</feature>
<keyword evidence="8" id="KW-1185">Reference proteome</keyword>
<gene>
    <name evidence="7" type="ORF">Ga0061069_105271</name>
</gene>
<dbReference type="OrthoDB" id="9034298at2"/>
<feature type="transmembrane region" description="Helical" evidence="6">
    <location>
        <begin position="219"/>
        <end position="237"/>
    </location>
</feature>
<dbReference type="AlphaFoldDB" id="A0A0K6I305"/>
<evidence type="ECO:0000256" key="4">
    <source>
        <dbReference type="ARBA" id="ARBA00022989"/>
    </source>
</evidence>
<dbReference type="STRING" id="339866.GCA_001418255_01777"/>
<evidence type="ECO:0000256" key="1">
    <source>
        <dbReference type="ARBA" id="ARBA00004651"/>
    </source>
</evidence>
<dbReference type="RefSeq" id="WP_055450646.1">
    <property type="nucleotide sequence ID" value="NZ_CYHF01000005.1"/>
</dbReference>
<keyword evidence="2" id="KW-1003">Cell membrane</keyword>
<dbReference type="GO" id="GO:0005886">
    <property type="term" value="C:plasma membrane"/>
    <property type="evidence" value="ECO:0007669"/>
    <property type="project" value="UniProtKB-SubCell"/>
</dbReference>
<evidence type="ECO:0000313" key="8">
    <source>
        <dbReference type="Proteomes" id="UP000183649"/>
    </source>
</evidence>
<feature type="transmembrane region" description="Helical" evidence="6">
    <location>
        <begin position="168"/>
        <end position="187"/>
    </location>
</feature>
<dbReference type="CDD" id="cd06581">
    <property type="entry name" value="TM_PBP1_LivM_like"/>
    <property type="match status" value="1"/>
</dbReference>
<name>A0A0K6I305_9BURK</name>
<dbReference type="InterPro" id="IPR043428">
    <property type="entry name" value="LivM-like"/>
</dbReference>
<organism evidence="7 8">
    <name type="scientific">Thiomonas bhubaneswarensis</name>
    <dbReference type="NCBI Taxonomy" id="339866"/>
    <lineage>
        <taxon>Bacteria</taxon>
        <taxon>Pseudomonadati</taxon>
        <taxon>Pseudomonadota</taxon>
        <taxon>Betaproteobacteria</taxon>
        <taxon>Burkholderiales</taxon>
        <taxon>Thiomonas</taxon>
    </lineage>
</organism>
<dbReference type="Pfam" id="PF02653">
    <property type="entry name" value="BPD_transp_2"/>
    <property type="match status" value="1"/>
</dbReference>
<feature type="transmembrane region" description="Helical" evidence="6">
    <location>
        <begin position="35"/>
        <end position="53"/>
    </location>
</feature>